<dbReference type="AlphaFoldDB" id="A0A934X867"/>
<name>A0A934X867_9MICO</name>
<dbReference type="Proteomes" id="UP000718281">
    <property type="component" value="Unassembled WGS sequence"/>
</dbReference>
<dbReference type="Proteomes" id="UP000886632">
    <property type="component" value="Unassembled WGS sequence"/>
</dbReference>
<accession>A0A934X867</accession>
<gene>
    <name evidence="2" type="ORF">IPF40_12675</name>
    <name evidence="3" type="ORF">IPP00_10760</name>
</gene>
<evidence type="ECO:0000313" key="4">
    <source>
        <dbReference type="Proteomes" id="UP000718281"/>
    </source>
</evidence>
<dbReference type="EMBL" id="JADIXZ010000005">
    <property type="protein sequence ID" value="MBK6301854.1"/>
    <property type="molecule type" value="Genomic_DNA"/>
</dbReference>
<feature type="transmembrane region" description="Helical" evidence="1">
    <location>
        <begin position="37"/>
        <end position="56"/>
    </location>
</feature>
<evidence type="ECO:0000256" key="1">
    <source>
        <dbReference type="SAM" id="Phobius"/>
    </source>
</evidence>
<evidence type="ECO:0000313" key="3">
    <source>
        <dbReference type="EMBL" id="MBL0004433.1"/>
    </source>
</evidence>
<protein>
    <submittedName>
        <fullName evidence="2">AzlD domain-containing protein</fullName>
    </submittedName>
</protein>
<feature type="transmembrane region" description="Helical" evidence="1">
    <location>
        <begin position="68"/>
        <end position="98"/>
    </location>
</feature>
<organism evidence="2 4">
    <name type="scientific">Candidatus Phosphoribacter hodrii</name>
    <dbReference type="NCBI Taxonomy" id="2953743"/>
    <lineage>
        <taxon>Bacteria</taxon>
        <taxon>Bacillati</taxon>
        <taxon>Actinomycetota</taxon>
        <taxon>Actinomycetes</taxon>
        <taxon>Micrococcales</taxon>
        <taxon>Dermatophilaceae</taxon>
        <taxon>Candidatus Phosphoribacter</taxon>
    </lineage>
</organism>
<evidence type="ECO:0000313" key="2">
    <source>
        <dbReference type="EMBL" id="MBK6301854.1"/>
    </source>
</evidence>
<dbReference type="InterPro" id="IPR008407">
    <property type="entry name" value="Brnchd-chn_aa_trnsp_AzlD"/>
</dbReference>
<keyword evidence="1" id="KW-0812">Transmembrane</keyword>
<keyword evidence="1" id="KW-1133">Transmembrane helix</keyword>
<comment type="caution">
    <text evidence="2">The sequence shown here is derived from an EMBL/GenBank/DDBJ whole genome shotgun (WGS) entry which is preliminary data.</text>
</comment>
<dbReference type="EMBL" id="JADKGK010000020">
    <property type="protein sequence ID" value="MBL0004433.1"/>
    <property type="molecule type" value="Genomic_DNA"/>
</dbReference>
<sequence length="104" mass="10772">MSLWFTVLAACALAFLTKLAGHYVPSAKLEGRRMRRVTALLPVALLTSLVVIQTFAASGGGFTVDARIVGLAAAVIALLLRAPFIVVVIIGAAVAAGLRALGWN</sequence>
<reference evidence="2 4" key="1">
    <citation type="submission" date="2020-10" db="EMBL/GenBank/DDBJ databases">
        <title>Connecting structure to function with the recovery of over 1000 high-quality activated sludge metagenome-assembled genomes encoding full-length rRNA genes using long-read sequencing.</title>
        <authorList>
            <person name="Singleton C.M."/>
            <person name="Petriglieri F."/>
            <person name="Kristensen J.M."/>
            <person name="Kirkegaard R.H."/>
            <person name="Michaelsen T.Y."/>
            <person name="Andersen M.H."/>
            <person name="Karst S.M."/>
            <person name="Dueholm M.S."/>
            <person name="Nielsen P.H."/>
            <person name="Albertsen M."/>
        </authorList>
    </citation>
    <scope>NUCLEOTIDE SEQUENCE [LARGE SCALE GENOMIC DNA]</scope>
    <source>
        <strain evidence="2">AalE_18-Q3-R2-46_BAT3C.188</strain>
        <strain evidence="3">Ribe_18-Q3-R11-54_MAXAC.001</strain>
    </source>
</reference>
<dbReference type="Pfam" id="PF05437">
    <property type="entry name" value="AzlD"/>
    <property type="match status" value="1"/>
</dbReference>
<keyword evidence="1" id="KW-0472">Membrane</keyword>
<proteinExistence type="predicted"/>